<accession>A0A1V9G419</accession>
<name>A0A1V9G419_9BACT</name>
<keyword evidence="2" id="KW-1185">Reference proteome</keyword>
<dbReference type="EMBL" id="LVYD01000024">
    <property type="protein sequence ID" value="OQP65248.1"/>
    <property type="molecule type" value="Genomic_DNA"/>
</dbReference>
<protein>
    <submittedName>
        <fullName evidence="1">Uncharacterized protein</fullName>
    </submittedName>
</protein>
<dbReference type="Proteomes" id="UP000192796">
    <property type="component" value="Unassembled WGS sequence"/>
</dbReference>
<reference evidence="1 2" key="1">
    <citation type="submission" date="2016-03" db="EMBL/GenBank/DDBJ databases">
        <title>Niastella vici sp. nov., isolated from farmland soil.</title>
        <authorList>
            <person name="Chen L."/>
            <person name="Wang D."/>
            <person name="Yang S."/>
            <person name="Wang G."/>
        </authorList>
    </citation>
    <scope>NUCLEOTIDE SEQUENCE [LARGE SCALE GENOMIC DNA]</scope>
    <source>
        <strain evidence="1 2">DJ57</strain>
    </source>
</reference>
<organism evidence="1 2">
    <name type="scientific">Niastella vici</name>
    <dbReference type="NCBI Taxonomy" id="1703345"/>
    <lineage>
        <taxon>Bacteria</taxon>
        <taxon>Pseudomonadati</taxon>
        <taxon>Bacteroidota</taxon>
        <taxon>Chitinophagia</taxon>
        <taxon>Chitinophagales</taxon>
        <taxon>Chitinophagaceae</taxon>
        <taxon>Niastella</taxon>
    </lineage>
</organism>
<evidence type="ECO:0000313" key="2">
    <source>
        <dbReference type="Proteomes" id="UP000192796"/>
    </source>
</evidence>
<proteinExistence type="predicted"/>
<sequence>MPGFGLGLMCVSSMFGLCFYKERTNQISVQSPGRLLCALATLPTWQPHTKKKATQTQCVVVAVVFMDRYRFQALTNDHSPMTILSQGTVWKGYNLKGYDL</sequence>
<gene>
    <name evidence="1" type="ORF">A3860_16390</name>
</gene>
<evidence type="ECO:0000313" key="1">
    <source>
        <dbReference type="EMBL" id="OQP65248.1"/>
    </source>
</evidence>
<comment type="caution">
    <text evidence="1">The sequence shown here is derived from an EMBL/GenBank/DDBJ whole genome shotgun (WGS) entry which is preliminary data.</text>
</comment>
<dbReference type="AlphaFoldDB" id="A0A1V9G419"/>